<accession>A0A1V0UC72</accession>
<dbReference type="OrthoDB" id="3295168at2"/>
<proteinExistence type="predicted"/>
<organism evidence="1 2">
    <name type="scientific">Streptomyces violaceoruber</name>
    <dbReference type="NCBI Taxonomy" id="1935"/>
    <lineage>
        <taxon>Bacteria</taxon>
        <taxon>Bacillati</taxon>
        <taxon>Actinomycetota</taxon>
        <taxon>Actinomycetes</taxon>
        <taxon>Kitasatosporales</taxon>
        <taxon>Streptomycetaceae</taxon>
        <taxon>Streptomyces</taxon>
        <taxon>Streptomyces violaceoruber group</taxon>
    </lineage>
</organism>
<gene>
    <name evidence="1" type="ORF">B1H20_16140</name>
</gene>
<dbReference type="Proteomes" id="UP000192445">
    <property type="component" value="Chromosome"/>
</dbReference>
<dbReference type="STRING" id="1935.B1H20_16140"/>
<sequence>MVITGYGDGPTVVGEALVGRAGFWGCHLLGLCAEGACDERAEPAWFGGDGADADALAEVLFDPERWPVFRVPVEGAAPAGGVAVVYRNLDGDGGVEYRRTGGVTGAVTGAVTGGATGGGTGDVRLSWGELAAVADGPGGGGDGVSDRDERFLLLLPCLRGTWEEAVARERVVAALVAVGAPEDTVERAAGHLLGHLERRAVHEPGWKSPLSGR</sequence>
<dbReference type="RefSeq" id="WP_030733854.1">
    <property type="nucleotide sequence ID" value="NZ_CP020570.1"/>
</dbReference>
<reference evidence="1 2" key="1">
    <citation type="submission" date="2017-03" db="EMBL/GenBank/DDBJ databases">
        <title>Complete Genome Sequence of a natural compounds producer, Streptomyces violaceus S21.</title>
        <authorList>
            <person name="Zhong C."/>
            <person name="Zhao Z."/>
            <person name="Fu J."/>
            <person name="Zong G."/>
            <person name="Qin R."/>
            <person name="Cao G."/>
        </authorList>
    </citation>
    <scope>NUCLEOTIDE SEQUENCE [LARGE SCALE GENOMIC DNA]</scope>
    <source>
        <strain evidence="1 2">S21</strain>
    </source>
</reference>
<evidence type="ECO:0000313" key="1">
    <source>
        <dbReference type="EMBL" id="ARF62751.1"/>
    </source>
</evidence>
<dbReference type="EMBL" id="CP020570">
    <property type="protein sequence ID" value="ARF62751.1"/>
    <property type="molecule type" value="Genomic_DNA"/>
</dbReference>
<name>A0A1V0UC72_STRVN</name>
<evidence type="ECO:0000313" key="2">
    <source>
        <dbReference type="Proteomes" id="UP000192445"/>
    </source>
</evidence>
<protein>
    <submittedName>
        <fullName evidence="1">Uncharacterized protein</fullName>
    </submittedName>
</protein>
<dbReference type="AlphaFoldDB" id="A0A1V0UC72"/>
<dbReference type="KEGG" id="svu:B1H20_16140"/>